<dbReference type="PROSITE" id="PS01017">
    <property type="entry name" value="STEROL_REDUCT_1"/>
    <property type="match status" value="1"/>
</dbReference>
<dbReference type="InterPro" id="IPR001171">
    <property type="entry name" value="ERG24_DHCR-like"/>
</dbReference>
<feature type="transmembrane region" description="Helical" evidence="20">
    <location>
        <begin position="241"/>
        <end position="262"/>
    </location>
</feature>
<evidence type="ECO:0000256" key="12">
    <source>
        <dbReference type="ARBA" id="ARBA00023166"/>
    </source>
</evidence>
<keyword evidence="10" id="KW-0443">Lipid metabolism</keyword>
<evidence type="ECO:0000256" key="20">
    <source>
        <dbReference type="SAM" id="Phobius"/>
    </source>
</evidence>
<evidence type="ECO:0000256" key="18">
    <source>
        <dbReference type="ARBA" id="ARBA00083315"/>
    </source>
</evidence>
<feature type="compositionally biased region" description="Basic and acidic residues" evidence="19">
    <location>
        <begin position="8"/>
        <end position="20"/>
    </location>
</feature>
<evidence type="ECO:0000256" key="2">
    <source>
        <dbReference type="ARBA" id="ARBA00005402"/>
    </source>
</evidence>
<evidence type="ECO:0000256" key="3">
    <source>
        <dbReference type="ARBA" id="ARBA00022516"/>
    </source>
</evidence>
<dbReference type="GO" id="GO:0016020">
    <property type="term" value="C:membrane"/>
    <property type="evidence" value="ECO:0007669"/>
    <property type="project" value="UniProtKB-SubCell"/>
</dbReference>
<keyword evidence="13" id="KW-0753">Steroid metabolism</keyword>
<protein>
    <recommendedName>
        <fullName evidence="16">Delta(14)-sterol reductase ERG24</fullName>
    </recommendedName>
    <alternativeName>
        <fullName evidence="18">C-14 sterol reductase ERG24</fullName>
    </alternativeName>
    <alternativeName>
        <fullName evidence="17">Sterol C14-reductase ERG24</fullName>
    </alternativeName>
</protein>
<keyword evidence="4 20" id="KW-0812">Transmembrane</keyword>
<keyword evidence="3" id="KW-0444">Lipid biosynthesis</keyword>
<evidence type="ECO:0000256" key="5">
    <source>
        <dbReference type="ARBA" id="ARBA00022857"/>
    </source>
</evidence>
<feature type="transmembrane region" description="Helical" evidence="20">
    <location>
        <begin position="481"/>
        <end position="510"/>
    </location>
</feature>
<feature type="region of interest" description="Disordered" evidence="19">
    <location>
        <begin position="1"/>
        <end position="59"/>
    </location>
</feature>
<dbReference type="GO" id="GO:0050613">
    <property type="term" value="F:Delta14-sterol reductase activity"/>
    <property type="evidence" value="ECO:0007669"/>
    <property type="project" value="UniProtKB-EC"/>
</dbReference>
<keyword evidence="9" id="KW-0756">Sterol biosynthesis</keyword>
<dbReference type="EMBL" id="JALLPB020000300">
    <property type="protein sequence ID" value="KAL3810800.1"/>
    <property type="molecule type" value="Genomic_DNA"/>
</dbReference>
<dbReference type="PANTHER" id="PTHR21257">
    <property type="entry name" value="DELTA(14)-STEROL REDUCTASE"/>
    <property type="match status" value="1"/>
</dbReference>
<dbReference type="GO" id="GO:1902652">
    <property type="term" value="P:secondary alcohol metabolic process"/>
    <property type="evidence" value="ECO:0007669"/>
    <property type="project" value="UniProtKB-ARBA"/>
</dbReference>
<evidence type="ECO:0000256" key="9">
    <source>
        <dbReference type="ARBA" id="ARBA00023011"/>
    </source>
</evidence>
<evidence type="ECO:0000256" key="15">
    <source>
        <dbReference type="ARBA" id="ARBA00060638"/>
    </source>
</evidence>
<feature type="transmembrane region" description="Helical" evidence="20">
    <location>
        <begin position="342"/>
        <end position="361"/>
    </location>
</feature>
<reference evidence="21 22" key="1">
    <citation type="submission" date="2024-10" db="EMBL/GenBank/DDBJ databases">
        <title>Updated reference genomes for cyclostephanoid diatoms.</title>
        <authorList>
            <person name="Roberts W.R."/>
            <person name="Alverson A.J."/>
        </authorList>
    </citation>
    <scope>NUCLEOTIDE SEQUENCE [LARGE SCALE GENOMIC DNA]</scope>
    <source>
        <strain evidence="21 22">AJA228-03</strain>
    </source>
</reference>
<comment type="pathway">
    <text evidence="15">Steroid biosynthesis; zymosterol biosynthesis; zymosterol from lanosterol: step 2/6.</text>
</comment>
<evidence type="ECO:0000313" key="22">
    <source>
        <dbReference type="Proteomes" id="UP001530377"/>
    </source>
</evidence>
<dbReference type="InterPro" id="IPR018083">
    <property type="entry name" value="Sterol_reductase_CS"/>
</dbReference>
<accession>A0ABD3RCR0</accession>
<evidence type="ECO:0000256" key="16">
    <source>
        <dbReference type="ARBA" id="ARBA00074394"/>
    </source>
</evidence>
<dbReference type="Pfam" id="PF01222">
    <property type="entry name" value="ERG4_ERG24"/>
    <property type="match status" value="1"/>
</dbReference>
<evidence type="ECO:0000256" key="11">
    <source>
        <dbReference type="ARBA" id="ARBA00023136"/>
    </source>
</evidence>
<evidence type="ECO:0000256" key="17">
    <source>
        <dbReference type="ARBA" id="ARBA00077841"/>
    </source>
</evidence>
<comment type="catalytic activity">
    <reaction evidence="14">
        <text>4,4-dimethyl-5alpha-cholesta-8,24-dien-3beta-ol + NADP(+) = 4,4-dimethyl-5alpha-cholesta-8,14,24-trien-3beta-ol + NADPH + H(+)</text>
        <dbReference type="Rhea" id="RHEA:18561"/>
        <dbReference type="ChEBI" id="CHEBI:15378"/>
        <dbReference type="ChEBI" id="CHEBI:17813"/>
        <dbReference type="ChEBI" id="CHEBI:18364"/>
        <dbReference type="ChEBI" id="CHEBI:57783"/>
        <dbReference type="ChEBI" id="CHEBI:58349"/>
        <dbReference type="EC" id="1.3.1.70"/>
    </reaction>
    <physiologicalReaction direction="right-to-left" evidence="14">
        <dbReference type="Rhea" id="RHEA:18563"/>
    </physiologicalReaction>
</comment>
<feature type="transmembrane region" description="Helical" evidence="20">
    <location>
        <begin position="70"/>
        <end position="90"/>
    </location>
</feature>
<comment type="subcellular location">
    <subcellularLocation>
        <location evidence="1">Membrane</location>
        <topology evidence="1">Multi-pass membrane protein</topology>
    </subcellularLocation>
</comment>
<evidence type="ECO:0000256" key="8">
    <source>
        <dbReference type="ARBA" id="ARBA00023002"/>
    </source>
</evidence>
<evidence type="ECO:0000313" key="21">
    <source>
        <dbReference type="EMBL" id="KAL3810800.1"/>
    </source>
</evidence>
<name>A0ABD3RCR0_9STRA</name>
<evidence type="ECO:0000256" key="13">
    <source>
        <dbReference type="ARBA" id="ARBA00023221"/>
    </source>
</evidence>
<evidence type="ECO:0000256" key="7">
    <source>
        <dbReference type="ARBA" id="ARBA00022989"/>
    </source>
</evidence>
<keyword evidence="11 20" id="KW-0472">Membrane</keyword>
<proteinExistence type="inferred from homology"/>
<feature type="transmembrane region" description="Helical" evidence="20">
    <location>
        <begin position="381"/>
        <end position="399"/>
    </location>
</feature>
<keyword evidence="22" id="KW-1185">Reference proteome</keyword>
<dbReference type="GO" id="GO:0016126">
    <property type="term" value="P:sterol biosynthetic process"/>
    <property type="evidence" value="ECO:0007669"/>
    <property type="project" value="UniProtKB-KW"/>
</dbReference>
<dbReference type="AlphaFoldDB" id="A0ABD3RCR0"/>
<keyword evidence="6" id="KW-0752">Steroid biosynthesis</keyword>
<keyword evidence="5" id="KW-0521">NADP</keyword>
<sequence length="544" mass="61034">MRLNPNDRFAKHPTPIERHPPPSSSSSSSFRGPGAMVGKGKSEGSESRPTSSSASASSTSTSASTFEYEFGGPIGAFLTLISLPIIILLLTHWTSKGGIFWGDIIDLLVGPPSPSYSSTVTKSSSSSFKTRFAYFLCPACDDHDEPMIELMKCALVVLSWFIFQVILERVLPCELVEGAPLPRHQGGEGEESTRRLTYRINGHLAFWITLLLLDVGWPSWTDLTRTVLTFGRAPLTWLCDRYAMLAFVTIVYAIFLSTYLYAKSFVRDDINDEGEGGKSAGPLLAAGGNSGNHVYDYFMGRELNPRSLGGTFDWKEFCELRPGLIGWMVLNMAMLMRQRERLGYVTGSMMLVNIFQGAYVWDALYQERAILTTMDITTDGFGYMLVFGDLAWVPFTYSLQARYLVDHDPLLSWPALAAIVAVNATGYLIFRGANGQKDAFRRDPDSAEVSHLTYLRTKRGTRLLTSGWWGLARKINYTGDWIMGLSWCMLCGFDSVVPYFYAIYFAILLVHRSVRDDHMCREKYGDDWDKYRSIVPYRFIPGII</sequence>
<evidence type="ECO:0000256" key="4">
    <source>
        <dbReference type="ARBA" id="ARBA00022692"/>
    </source>
</evidence>
<organism evidence="21 22">
    <name type="scientific">Cyclostephanos tholiformis</name>
    <dbReference type="NCBI Taxonomy" id="382380"/>
    <lineage>
        <taxon>Eukaryota</taxon>
        <taxon>Sar</taxon>
        <taxon>Stramenopiles</taxon>
        <taxon>Ochrophyta</taxon>
        <taxon>Bacillariophyta</taxon>
        <taxon>Coscinodiscophyceae</taxon>
        <taxon>Thalassiosirophycidae</taxon>
        <taxon>Stephanodiscales</taxon>
        <taxon>Stephanodiscaceae</taxon>
        <taxon>Cyclostephanos</taxon>
    </lineage>
</organism>
<keyword evidence="7 20" id="KW-1133">Transmembrane helix</keyword>
<feature type="transmembrane region" description="Helical" evidence="20">
    <location>
        <begin position="411"/>
        <end position="430"/>
    </location>
</feature>
<evidence type="ECO:0000256" key="10">
    <source>
        <dbReference type="ARBA" id="ARBA00023098"/>
    </source>
</evidence>
<dbReference type="Gene3D" id="1.20.120.1630">
    <property type="match status" value="1"/>
</dbReference>
<dbReference type="Proteomes" id="UP001530377">
    <property type="component" value="Unassembled WGS sequence"/>
</dbReference>
<evidence type="ECO:0000256" key="6">
    <source>
        <dbReference type="ARBA" id="ARBA00022955"/>
    </source>
</evidence>
<comment type="caution">
    <text evidence="21">The sequence shown here is derived from an EMBL/GenBank/DDBJ whole genome shotgun (WGS) entry which is preliminary data.</text>
</comment>
<feature type="transmembrane region" description="Helical" evidence="20">
    <location>
        <begin position="204"/>
        <end position="221"/>
    </location>
</feature>
<keyword evidence="12" id="KW-1207">Sterol metabolism</keyword>
<comment type="similarity">
    <text evidence="2">Belongs to the ERG4/ERG24 family.</text>
</comment>
<dbReference type="PANTHER" id="PTHR21257:SF52">
    <property type="entry name" value="DELTA(14)-STEROL REDUCTASE TM7SF2"/>
    <property type="match status" value="1"/>
</dbReference>
<evidence type="ECO:0000256" key="1">
    <source>
        <dbReference type="ARBA" id="ARBA00004141"/>
    </source>
</evidence>
<feature type="compositionally biased region" description="Low complexity" evidence="19">
    <location>
        <begin position="50"/>
        <end position="59"/>
    </location>
</feature>
<dbReference type="GO" id="GO:0016129">
    <property type="term" value="P:phytosteroid biosynthetic process"/>
    <property type="evidence" value="ECO:0007669"/>
    <property type="project" value="UniProtKB-ARBA"/>
</dbReference>
<gene>
    <name evidence="21" type="ORF">ACHAXA_006830</name>
</gene>
<dbReference type="GO" id="GO:0046165">
    <property type="term" value="P:alcohol biosynthetic process"/>
    <property type="evidence" value="ECO:0007669"/>
    <property type="project" value="UniProtKB-ARBA"/>
</dbReference>
<keyword evidence="8" id="KW-0560">Oxidoreductase</keyword>
<evidence type="ECO:0000256" key="14">
    <source>
        <dbReference type="ARBA" id="ARBA00052254"/>
    </source>
</evidence>
<dbReference type="FunFam" id="1.20.120.1630:FF:000009">
    <property type="entry name" value="C-14 sterol reductase"/>
    <property type="match status" value="1"/>
</dbReference>
<dbReference type="PROSITE" id="PS01018">
    <property type="entry name" value="STEROL_REDUCT_2"/>
    <property type="match status" value="1"/>
</dbReference>
<evidence type="ECO:0000256" key="19">
    <source>
        <dbReference type="SAM" id="MobiDB-lite"/>
    </source>
</evidence>